<evidence type="ECO:0000256" key="7">
    <source>
        <dbReference type="ARBA" id="ARBA00022692"/>
    </source>
</evidence>
<dbReference type="EC" id="1.6.5.-" evidence="18"/>
<gene>
    <name evidence="18" type="primary">nqrC_3</name>
    <name evidence="18" type="ORF">NCTC8284_00802</name>
</gene>
<evidence type="ECO:0000256" key="15">
    <source>
        <dbReference type="ARBA" id="ARBA00023201"/>
    </source>
</evidence>
<evidence type="ECO:0000256" key="6">
    <source>
        <dbReference type="ARBA" id="ARBA00022643"/>
    </source>
</evidence>
<evidence type="ECO:0000256" key="14">
    <source>
        <dbReference type="ARBA" id="ARBA00023136"/>
    </source>
</evidence>
<dbReference type="GO" id="GO:0006814">
    <property type="term" value="P:sodium ion transport"/>
    <property type="evidence" value="ECO:0007669"/>
    <property type="project" value="UniProtKB-KW"/>
</dbReference>
<evidence type="ECO:0000256" key="12">
    <source>
        <dbReference type="ARBA" id="ARBA00023065"/>
    </source>
</evidence>
<keyword evidence="10" id="KW-0520">NAD</keyword>
<evidence type="ECO:0000256" key="11">
    <source>
        <dbReference type="ARBA" id="ARBA00023053"/>
    </source>
</evidence>
<keyword evidence="9" id="KW-1133">Transmembrane helix</keyword>
<proteinExistence type="predicted"/>
<evidence type="ECO:0000313" key="18">
    <source>
        <dbReference type="EMBL" id="VEH65657.1"/>
    </source>
</evidence>
<evidence type="ECO:0000256" key="2">
    <source>
        <dbReference type="ARBA" id="ARBA00022475"/>
    </source>
</evidence>
<evidence type="ECO:0000256" key="16">
    <source>
        <dbReference type="SAM" id="MobiDB-lite"/>
    </source>
</evidence>
<evidence type="ECO:0000256" key="8">
    <source>
        <dbReference type="ARBA" id="ARBA00022967"/>
    </source>
</evidence>
<reference evidence="18 19" key="1">
    <citation type="submission" date="2018-12" db="EMBL/GenBank/DDBJ databases">
        <authorList>
            <consortium name="Pathogen Informatics"/>
        </authorList>
    </citation>
    <scope>NUCLEOTIDE SEQUENCE [LARGE SCALE GENOMIC DNA]</scope>
    <source>
        <strain evidence="18 19">NCTC8284</strain>
    </source>
</reference>
<dbReference type="AlphaFoldDB" id="A0A3S4XS64"/>
<evidence type="ECO:0000256" key="3">
    <source>
        <dbReference type="ARBA" id="ARBA00022519"/>
    </source>
</evidence>
<dbReference type="InterPro" id="IPR007329">
    <property type="entry name" value="FMN-bd"/>
</dbReference>
<sequence length="66" mass="7515">MKGQAPKDDHSIDGLSGATLTGNGVQGTFDYWFSENGFSKYLENFKQERTNVWKNKFKRSVISSYC</sequence>
<evidence type="ECO:0000259" key="17">
    <source>
        <dbReference type="Pfam" id="PF04205"/>
    </source>
</evidence>
<dbReference type="InterPro" id="IPR010204">
    <property type="entry name" value="NqrC"/>
</dbReference>
<keyword evidence="3" id="KW-0997">Cell inner membrane</keyword>
<dbReference type="Proteomes" id="UP000278733">
    <property type="component" value="Chromosome"/>
</dbReference>
<dbReference type="GO" id="GO:0016020">
    <property type="term" value="C:membrane"/>
    <property type="evidence" value="ECO:0007669"/>
    <property type="project" value="InterPro"/>
</dbReference>
<protein>
    <submittedName>
        <fullName evidence="18">Na(+)-translocating NADH-quinone reductase subunit C</fullName>
        <ecNumber evidence="18">1.6.5.-</ecNumber>
    </submittedName>
</protein>
<dbReference type="Pfam" id="PF04205">
    <property type="entry name" value="FMN_bind"/>
    <property type="match status" value="1"/>
</dbReference>
<dbReference type="GO" id="GO:0016655">
    <property type="term" value="F:oxidoreductase activity, acting on NAD(P)H, quinone or similar compound as acceptor"/>
    <property type="evidence" value="ECO:0007669"/>
    <property type="project" value="InterPro"/>
</dbReference>
<feature type="region of interest" description="Disordered" evidence="16">
    <location>
        <begin position="1"/>
        <end position="22"/>
    </location>
</feature>
<evidence type="ECO:0000256" key="9">
    <source>
        <dbReference type="ARBA" id="ARBA00022989"/>
    </source>
</evidence>
<evidence type="ECO:0000256" key="10">
    <source>
        <dbReference type="ARBA" id="ARBA00023027"/>
    </source>
</evidence>
<keyword evidence="6" id="KW-0288">FMN</keyword>
<keyword evidence="2" id="KW-1003">Cell membrane</keyword>
<dbReference type="PANTHER" id="PTHR37838">
    <property type="entry name" value="NA(+)-TRANSLOCATING NADH-QUINONE REDUCTASE SUBUNIT C"/>
    <property type="match status" value="1"/>
</dbReference>
<dbReference type="PANTHER" id="PTHR37838:SF1">
    <property type="entry name" value="NA(+)-TRANSLOCATING NADH-QUINONE REDUCTASE SUBUNIT C"/>
    <property type="match status" value="1"/>
</dbReference>
<dbReference type="GO" id="GO:0010181">
    <property type="term" value="F:FMN binding"/>
    <property type="evidence" value="ECO:0007669"/>
    <property type="project" value="InterPro"/>
</dbReference>
<keyword evidence="15" id="KW-0739">Sodium transport</keyword>
<keyword evidence="11" id="KW-0915">Sodium</keyword>
<feature type="domain" description="FMN-binding" evidence="17">
    <location>
        <begin position="2"/>
        <end position="29"/>
    </location>
</feature>
<dbReference type="KEGG" id="rpne:NCTC8284_00802"/>
<keyword evidence="8" id="KW-1278">Translocase</keyword>
<keyword evidence="7" id="KW-0812">Transmembrane</keyword>
<evidence type="ECO:0000313" key="19">
    <source>
        <dbReference type="Proteomes" id="UP000278733"/>
    </source>
</evidence>
<keyword evidence="13" id="KW-0830">Ubiquinone</keyword>
<organism evidence="18 19">
    <name type="scientific">Rodentibacter pneumotropicus</name>
    <dbReference type="NCBI Taxonomy" id="758"/>
    <lineage>
        <taxon>Bacteria</taxon>
        <taxon>Pseudomonadati</taxon>
        <taxon>Pseudomonadota</taxon>
        <taxon>Gammaproteobacteria</taxon>
        <taxon>Pasteurellales</taxon>
        <taxon>Pasteurellaceae</taxon>
        <taxon>Rodentibacter</taxon>
    </lineage>
</organism>
<accession>A0A3S4XS64</accession>
<keyword evidence="14" id="KW-0472">Membrane</keyword>
<evidence type="ECO:0000256" key="13">
    <source>
        <dbReference type="ARBA" id="ARBA00023075"/>
    </source>
</evidence>
<name>A0A3S4XS64_9PAST</name>
<dbReference type="EMBL" id="LR134405">
    <property type="protein sequence ID" value="VEH65657.1"/>
    <property type="molecule type" value="Genomic_DNA"/>
</dbReference>
<keyword evidence="18" id="KW-0560">Oxidoreductase</keyword>
<keyword evidence="5" id="KW-0285">Flavoprotein</keyword>
<keyword evidence="1" id="KW-0813">Transport</keyword>
<evidence type="ECO:0000256" key="4">
    <source>
        <dbReference type="ARBA" id="ARBA00022553"/>
    </source>
</evidence>
<feature type="compositionally biased region" description="Basic and acidic residues" evidence="16">
    <location>
        <begin position="1"/>
        <end position="12"/>
    </location>
</feature>
<keyword evidence="4" id="KW-0597">Phosphoprotein</keyword>
<evidence type="ECO:0000256" key="1">
    <source>
        <dbReference type="ARBA" id="ARBA00022448"/>
    </source>
</evidence>
<evidence type="ECO:0000256" key="5">
    <source>
        <dbReference type="ARBA" id="ARBA00022630"/>
    </source>
</evidence>
<keyword evidence="12" id="KW-0406">Ion transport</keyword>